<sequence>MLILSEFAGAAKELEEAIQINPYNVKETAQSIKRALTMPSEEKKERLNKLKKRVRENDLMKWRNRFMEERLLAYPPVGS</sequence>
<gene>
    <name evidence="1" type="ORF">AKJ41_03540</name>
</gene>
<dbReference type="GO" id="GO:0005992">
    <property type="term" value="P:trehalose biosynthetic process"/>
    <property type="evidence" value="ECO:0007669"/>
    <property type="project" value="InterPro"/>
</dbReference>
<dbReference type="Pfam" id="PF00982">
    <property type="entry name" value="Glyco_transf_20"/>
    <property type="match status" value="1"/>
</dbReference>
<keyword evidence="2" id="KW-1185">Reference proteome</keyword>
<proteinExistence type="predicted"/>
<reference evidence="1 2" key="1">
    <citation type="journal article" date="2016" name="Sci. Rep.">
        <title>Metabolic traits of an uncultured archaeal lineage -MSBL1- from brine pools of the Red Sea.</title>
        <authorList>
            <person name="Mwirichia R."/>
            <person name="Alam I."/>
            <person name="Rashid M."/>
            <person name="Vinu M."/>
            <person name="Ba-Alawi W."/>
            <person name="Anthony Kamau A."/>
            <person name="Kamanda Ngugi D."/>
            <person name="Goker M."/>
            <person name="Klenk H.P."/>
            <person name="Bajic V."/>
            <person name="Stingl U."/>
        </authorList>
    </citation>
    <scope>NUCLEOTIDE SEQUENCE [LARGE SCALE GENOMIC DNA]</scope>
    <source>
        <strain evidence="1">SCGC-AAA259O05</strain>
    </source>
</reference>
<dbReference type="AlphaFoldDB" id="A0A133V399"/>
<organism evidence="1 2">
    <name type="scientific">candidate division MSBL1 archaeon SCGC-AAA259O05</name>
    <dbReference type="NCBI Taxonomy" id="1698271"/>
    <lineage>
        <taxon>Archaea</taxon>
        <taxon>Methanobacteriati</taxon>
        <taxon>Methanobacteriota</taxon>
        <taxon>candidate division MSBL1</taxon>
    </lineage>
</organism>
<evidence type="ECO:0000313" key="1">
    <source>
        <dbReference type="EMBL" id="KXB00911.1"/>
    </source>
</evidence>
<accession>A0A133V399</accession>
<dbReference type="Proteomes" id="UP000070344">
    <property type="component" value="Unassembled WGS sequence"/>
</dbReference>
<name>A0A133V399_9EURY</name>
<comment type="caution">
    <text evidence="1">The sequence shown here is derived from an EMBL/GenBank/DDBJ whole genome shotgun (WGS) entry which is preliminary data.</text>
</comment>
<dbReference type="Gene3D" id="3.40.50.2000">
    <property type="entry name" value="Glycogen Phosphorylase B"/>
    <property type="match status" value="1"/>
</dbReference>
<dbReference type="InterPro" id="IPR001830">
    <property type="entry name" value="Glyco_trans_20"/>
</dbReference>
<dbReference type="SUPFAM" id="SSF53756">
    <property type="entry name" value="UDP-Glycosyltransferase/glycogen phosphorylase"/>
    <property type="match status" value="1"/>
</dbReference>
<dbReference type="PANTHER" id="PTHR10788:SF106">
    <property type="entry name" value="BCDNA.GH08860"/>
    <property type="match status" value="1"/>
</dbReference>
<evidence type="ECO:0000313" key="2">
    <source>
        <dbReference type="Proteomes" id="UP000070344"/>
    </source>
</evidence>
<dbReference type="GO" id="GO:0003825">
    <property type="term" value="F:alpha,alpha-trehalose-phosphate synthase (UDP-forming) activity"/>
    <property type="evidence" value="ECO:0007669"/>
    <property type="project" value="TreeGrafter"/>
</dbReference>
<protein>
    <submittedName>
        <fullName evidence="1">Uncharacterized protein</fullName>
    </submittedName>
</protein>
<dbReference type="EMBL" id="LHXV01000038">
    <property type="protein sequence ID" value="KXB00911.1"/>
    <property type="molecule type" value="Genomic_DNA"/>
</dbReference>
<dbReference type="PANTHER" id="PTHR10788">
    <property type="entry name" value="TREHALOSE-6-PHOSPHATE SYNTHASE"/>
    <property type="match status" value="1"/>
</dbReference>